<dbReference type="AlphaFoldDB" id="A0A0D2JTM5"/>
<accession>A0A0D2JTM5</accession>
<evidence type="ECO:0000259" key="4">
    <source>
        <dbReference type="Pfam" id="PF01778"/>
    </source>
</evidence>
<evidence type="ECO:0000313" key="5">
    <source>
        <dbReference type="EMBL" id="KIZ02258.1"/>
    </source>
</evidence>
<feature type="domain" description="Ribosomal eL28/Mak16" evidence="4">
    <location>
        <begin position="9"/>
        <end position="121"/>
    </location>
</feature>
<evidence type="ECO:0000256" key="3">
    <source>
        <dbReference type="ARBA" id="ARBA00023274"/>
    </source>
</evidence>
<dbReference type="KEGG" id="mng:MNEG_5701"/>
<reference evidence="5 6" key="1">
    <citation type="journal article" date="2013" name="BMC Genomics">
        <title>Reconstruction of the lipid metabolism for the microalga Monoraphidium neglectum from its genome sequence reveals characteristics suitable for biofuel production.</title>
        <authorList>
            <person name="Bogen C."/>
            <person name="Al-Dilaimi A."/>
            <person name="Albersmeier A."/>
            <person name="Wichmann J."/>
            <person name="Grundmann M."/>
            <person name="Rupp O."/>
            <person name="Lauersen K.J."/>
            <person name="Blifernez-Klassen O."/>
            <person name="Kalinowski J."/>
            <person name="Goesmann A."/>
            <person name="Mussgnug J.H."/>
            <person name="Kruse O."/>
        </authorList>
    </citation>
    <scope>NUCLEOTIDE SEQUENCE [LARGE SCALE GENOMIC DNA]</scope>
    <source>
        <strain evidence="5 6">SAG 48.87</strain>
    </source>
</reference>
<dbReference type="RefSeq" id="XP_013901277.1">
    <property type="nucleotide sequence ID" value="XM_014045823.1"/>
</dbReference>
<dbReference type="GeneID" id="25738578"/>
<dbReference type="PANTHER" id="PTHR10544">
    <property type="entry name" value="60S RIBOSOMAL PROTEIN L28"/>
    <property type="match status" value="1"/>
</dbReference>
<dbReference type="OrthoDB" id="338850at2759"/>
<keyword evidence="2 5" id="KW-0689">Ribosomal protein</keyword>
<protein>
    <submittedName>
        <fullName evidence="5">60S ribosomal protein L28-1</fullName>
    </submittedName>
</protein>
<comment type="similarity">
    <text evidence="1">Belongs to the eukaryotic ribosomal protein eL28 family.</text>
</comment>
<dbReference type="InterPro" id="IPR002672">
    <property type="entry name" value="Ribosomal_eL28"/>
</dbReference>
<dbReference type="STRING" id="145388.A0A0D2JTM5"/>
<dbReference type="EMBL" id="KK101087">
    <property type="protein sequence ID" value="KIZ02258.1"/>
    <property type="molecule type" value="Genomic_DNA"/>
</dbReference>
<name>A0A0D2JTM5_9CHLO</name>
<keyword evidence="6" id="KW-1185">Reference proteome</keyword>
<dbReference type="GO" id="GO:0005840">
    <property type="term" value="C:ribosome"/>
    <property type="evidence" value="ECO:0007669"/>
    <property type="project" value="UniProtKB-KW"/>
</dbReference>
<sequence length="130" mass="13936">MASNVSGQLLWELVKGHNSFVRKNLHGNIFSAEKGNLYAKHSYKYSGIVNSQAVDIREGATGGVDISVKRAKTVSKPASAVHKVTSKKGARRAIAAVRKQVGSYRPDLQSAAVARVSAVHRALRAKAAKK</sequence>
<dbReference type="Pfam" id="PF01778">
    <property type="entry name" value="Ribosomal_L28e"/>
    <property type="match status" value="1"/>
</dbReference>
<dbReference type="GO" id="GO:0003735">
    <property type="term" value="F:structural constituent of ribosome"/>
    <property type="evidence" value="ECO:0007669"/>
    <property type="project" value="InterPro"/>
</dbReference>
<dbReference type="GO" id="GO:1990904">
    <property type="term" value="C:ribonucleoprotein complex"/>
    <property type="evidence" value="ECO:0007669"/>
    <property type="project" value="UniProtKB-KW"/>
</dbReference>
<keyword evidence="3" id="KW-0687">Ribonucleoprotein</keyword>
<evidence type="ECO:0000256" key="1">
    <source>
        <dbReference type="ARBA" id="ARBA00007926"/>
    </source>
</evidence>
<proteinExistence type="inferred from homology"/>
<organism evidence="5 6">
    <name type="scientific">Monoraphidium neglectum</name>
    <dbReference type="NCBI Taxonomy" id="145388"/>
    <lineage>
        <taxon>Eukaryota</taxon>
        <taxon>Viridiplantae</taxon>
        <taxon>Chlorophyta</taxon>
        <taxon>core chlorophytes</taxon>
        <taxon>Chlorophyceae</taxon>
        <taxon>CS clade</taxon>
        <taxon>Sphaeropleales</taxon>
        <taxon>Selenastraceae</taxon>
        <taxon>Monoraphidium</taxon>
    </lineage>
</organism>
<dbReference type="Gene3D" id="3.30.390.110">
    <property type="match status" value="1"/>
</dbReference>
<gene>
    <name evidence="5" type="ORF">MNEG_5701</name>
</gene>
<dbReference type="GO" id="GO:0006412">
    <property type="term" value="P:translation"/>
    <property type="evidence" value="ECO:0007669"/>
    <property type="project" value="InterPro"/>
</dbReference>
<dbReference type="InterPro" id="IPR029004">
    <property type="entry name" value="Ribosomal_eL28/Mak16"/>
</dbReference>
<evidence type="ECO:0000313" key="6">
    <source>
        <dbReference type="Proteomes" id="UP000054498"/>
    </source>
</evidence>
<dbReference type="Proteomes" id="UP000054498">
    <property type="component" value="Unassembled WGS sequence"/>
</dbReference>
<evidence type="ECO:0000256" key="2">
    <source>
        <dbReference type="ARBA" id="ARBA00022980"/>
    </source>
</evidence>